<evidence type="ECO:0000259" key="7">
    <source>
        <dbReference type="Pfam" id="PF01467"/>
    </source>
</evidence>
<evidence type="ECO:0000256" key="6">
    <source>
        <dbReference type="ARBA" id="ARBA00029346"/>
    </source>
</evidence>
<dbReference type="EMBL" id="CP048222">
    <property type="protein sequence ID" value="QHT71349.1"/>
    <property type="molecule type" value="Genomic_DNA"/>
</dbReference>
<evidence type="ECO:0000256" key="3">
    <source>
        <dbReference type="ARBA" id="ARBA00022490"/>
    </source>
</evidence>
<protein>
    <recommendedName>
        <fullName evidence="2">Phosphopantetheine adenylyltransferase</fullName>
        <ecNumber evidence="1">2.7.7.3</ecNumber>
    </recommendedName>
</protein>
<dbReference type="GO" id="GO:0015937">
    <property type="term" value="P:coenzyme A biosynthetic process"/>
    <property type="evidence" value="ECO:0007669"/>
    <property type="project" value="UniProtKB-KW"/>
</dbReference>
<reference evidence="8 9" key="1">
    <citation type="submission" date="2020-01" db="EMBL/GenBank/DDBJ databases">
        <authorList>
            <person name="Kim M.K."/>
        </authorList>
    </citation>
    <scope>NUCLEOTIDE SEQUENCE [LARGE SCALE GENOMIC DNA]</scope>
    <source>
        <strain evidence="8 9">172606-1</strain>
    </source>
</reference>
<proteinExistence type="predicted"/>
<accession>A0A6C0GT65</accession>
<dbReference type="PANTHER" id="PTHR21174">
    <property type="match status" value="1"/>
</dbReference>
<dbReference type="Proteomes" id="UP000480178">
    <property type="component" value="Chromosome"/>
</dbReference>
<gene>
    <name evidence="8" type="ORF">GXP67_34180</name>
</gene>
<dbReference type="InterPro" id="IPR001980">
    <property type="entry name" value="PPAT"/>
</dbReference>
<dbReference type="EC" id="2.7.7.3" evidence="1"/>
<evidence type="ECO:0000256" key="1">
    <source>
        <dbReference type="ARBA" id="ARBA00012392"/>
    </source>
</evidence>
<evidence type="ECO:0000256" key="4">
    <source>
        <dbReference type="ARBA" id="ARBA00022842"/>
    </source>
</evidence>
<keyword evidence="9" id="KW-1185">Reference proteome</keyword>
<organism evidence="8 9">
    <name type="scientific">Rhodocytophaga rosea</name>
    <dbReference type="NCBI Taxonomy" id="2704465"/>
    <lineage>
        <taxon>Bacteria</taxon>
        <taxon>Pseudomonadati</taxon>
        <taxon>Bacteroidota</taxon>
        <taxon>Cytophagia</taxon>
        <taxon>Cytophagales</taxon>
        <taxon>Rhodocytophagaceae</taxon>
        <taxon>Rhodocytophaga</taxon>
    </lineage>
</organism>
<dbReference type="InterPro" id="IPR014729">
    <property type="entry name" value="Rossmann-like_a/b/a_fold"/>
</dbReference>
<name>A0A6C0GT65_9BACT</name>
<evidence type="ECO:0000256" key="2">
    <source>
        <dbReference type="ARBA" id="ARBA00013868"/>
    </source>
</evidence>
<dbReference type="SUPFAM" id="SSF109604">
    <property type="entry name" value="HD-domain/PDEase-like"/>
    <property type="match status" value="1"/>
</dbReference>
<dbReference type="InterPro" id="IPR004821">
    <property type="entry name" value="Cyt_trans-like"/>
</dbReference>
<keyword evidence="3" id="KW-0963">Cytoplasm</keyword>
<dbReference type="AlphaFoldDB" id="A0A6C0GT65"/>
<dbReference type="Gene3D" id="3.40.50.620">
    <property type="entry name" value="HUPs"/>
    <property type="match status" value="1"/>
</dbReference>
<dbReference type="InterPro" id="IPR009218">
    <property type="entry name" value="HD_phosphohydro"/>
</dbReference>
<dbReference type="SUPFAM" id="SSF52374">
    <property type="entry name" value="Nucleotidylyl transferase"/>
    <property type="match status" value="1"/>
</dbReference>
<keyword evidence="5" id="KW-0173">Coenzyme A biosynthesis</keyword>
<feature type="domain" description="Cytidyltransferase-like" evidence="7">
    <location>
        <begin position="199"/>
        <end position="323"/>
    </location>
</feature>
<dbReference type="RefSeq" id="WP_162447288.1">
    <property type="nucleotide sequence ID" value="NZ_CP048222.1"/>
</dbReference>
<sequence length="339" mass="39095">MNISDYADYYPLFSRYGMNSTAVHELIVRWREPHRFYHNEMHLQFLLEAIEKLHAQGQVSDTQKDCLLMTAFFHDAIYDPASGENEEASAKLFTELTNGVEDSEAVVQMILDTKTHMPKSDLSKVFSGLDMSVVTDSDFEALLTWERGIAREYQFVDYSLYKIGRISFLEHCIEAFPQNKTNLQNLVAYLKQHKPRIGIYAGSFNPFHHGHLNILEKAERIFDKIIVARGINPEKDNLLTNKRPTGVLKYRQVEGFSGLLTDYITSKEEHADITLIRGLRNGDDLAYEVNQQRFMEDMKPNLKVVFIRCDMQFEHISSSAIRNLEKISKGLGDKYVPIE</sequence>
<dbReference type="KEGG" id="rhoz:GXP67_34180"/>
<evidence type="ECO:0000256" key="5">
    <source>
        <dbReference type="ARBA" id="ARBA00022993"/>
    </source>
</evidence>
<keyword evidence="4" id="KW-0460">Magnesium</keyword>
<keyword evidence="8" id="KW-0548">Nucleotidyltransferase</keyword>
<dbReference type="NCBIfam" id="TIGR00125">
    <property type="entry name" value="cyt_tran_rel"/>
    <property type="match status" value="1"/>
</dbReference>
<dbReference type="PANTHER" id="PTHR21174:SF0">
    <property type="entry name" value="HD PHOSPHOHYDROLASE FAMILY PROTEIN-RELATED"/>
    <property type="match status" value="1"/>
</dbReference>
<dbReference type="Pfam" id="PF01467">
    <property type="entry name" value="CTP_transf_like"/>
    <property type="match status" value="1"/>
</dbReference>
<keyword evidence="8" id="KW-0808">Transferase</keyword>
<evidence type="ECO:0000313" key="8">
    <source>
        <dbReference type="EMBL" id="QHT71349.1"/>
    </source>
</evidence>
<evidence type="ECO:0000313" key="9">
    <source>
        <dbReference type="Proteomes" id="UP000480178"/>
    </source>
</evidence>
<dbReference type="PRINTS" id="PR01020">
    <property type="entry name" value="LPSBIOSNTHSS"/>
</dbReference>
<dbReference type="GO" id="GO:0004595">
    <property type="term" value="F:pantetheine-phosphate adenylyltransferase activity"/>
    <property type="evidence" value="ECO:0007669"/>
    <property type="project" value="UniProtKB-EC"/>
</dbReference>
<comment type="catalytic activity">
    <reaction evidence="6">
        <text>(R)-4'-phosphopantetheine + ATP + H(+) = 3'-dephospho-CoA + diphosphate</text>
        <dbReference type="Rhea" id="RHEA:19801"/>
        <dbReference type="ChEBI" id="CHEBI:15378"/>
        <dbReference type="ChEBI" id="CHEBI:30616"/>
        <dbReference type="ChEBI" id="CHEBI:33019"/>
        <dbReference type="ChEBI" id="CHEBI:57328"/>
        <dbReference type="ChEBI" id="CHEBI:61723"/>
        <dbReference type="EC" id="2.7.7.3"/>
    </reaction>
</comment>